<proteinExistence type="inferred from homology"/>
<name>A0A1E4TSF3_PACTA</name>
<dbReference type="PANTHER" id="PTHR12993:SF11">
    <property type="entry name" value="N-ACETYLGLUCOSAMINYL-PHOSPHATIDYLINOSITOL DE-N-ACETYLASE"/>
    <property type="match status" value="1"/>
</dbReference>
<evidence type="ECO:0000256" key="1">
    <source>
        <dbReference type="ARBA" id="ARBA00006066"/>
    </source>
</evidence>
<dbReference type="Pfam" id="PF02585">
    <property type="entry name" value="PIG-L"/>
    <property type="match status" value="1"/>
</dbReference>
<dbReference type="Proteomes" id="UP000094236">
    <property type="component" value="Unassembled WGS sequence"/>
</dbReference>
<evidence type="ECO:0000256" key="3">
    <source>
        <dbReference type="SAM" id="Phobius"/>
    </source>
</evidence>
<feature type="transmembrane region" description="Helical" evidence="3">
    <location>
        <begin position="12"/>
        <end position="34"/>
    </location>
</feature>
<dbReference type="GO" id="GO:0016020">
    <property type="term" value="C:membrane"/>
    <property type="evidence" value="ECO:0007669"/>
    <property type="project" value="GOC"/>
</dbReference>
<organism evidence="4 5">
    <name type="scientific">Pachysolen tannophilus NRRL Y-2460</name>
    <dbReference type="NCBI Taxonomy" id="669874"/>
    <lineage>
        <taxon>Eukaryota</taxon>
        <taxon>Fungi</taxon>
        <taxon>Dikarya</taxon>
        <taxon>Ascomycota</taxon>
        <taxon>Saccharomycotina</taxon>
        <taxon>Pichiomycetes</taxon>
        <taxon>Pachysolenaceae</taxon>
        <taxon>Pachysolen</taxon>
    </lineage>
</organism>
<evidence type="ECO:0000313" key="4">
    <source>
        <dbReference type="EMBL" id="ODV94685.1"/>
    </source>
</evidence>
<dbReference type="STRING" id="669874.A0A1E4TSF3"/>
<dbReference type="Gene3D" id="3.40.50.10320">
    <property type="entry name" value="LmbE-like"/>
    <property type="match status" value="1"/>
</dbReference>
<reference evidence="5" key="1">
    <citation type="submission" date="2016-05" db="EMBL/GenBank/DDBJ databases">
        <title>Comparative genomics of biotechnologically important yeasts.</title>
        <authorList>
            <consortium name="DOE Joint Genome Institute"/>
            <person name="Riley R."/>
            <person name="Haridas S."/>
            <person name="Wolfe K.H."/>
            <person name="Lopes M.R."/>
            <person name="Hittinger C.T."/>
            <person name="Goker M."/>
            <person name="Salamov A."/>
            <person name="Wisecaver J."/>
            <person name="Long T.M."/>
            <person name="Aerts A.L."/>
            <person name="Barry K."/>
            <person name="Choi C."/>
            <person name="Clum A."/>
            <person name="Coughlan A.Y."/>
            <person name="Deshpande S."/>
            <person name="Douglass A.P."/>
            <person name="Hanson S.J."/>
            <person name="Klenk H.-P."/>
            <person name="Labutti K."/>
            <person name="Lapidus A."/>
            <person name="Lindquist E."/>
            <person name="Lipzen A."/>
            <person name="Meier-Kolthoff J.P."/>
            <person name="Ohm R.A."/>
            <person name="Otillar R.P."/>
            <person name="Pangilinan J."/>
            <person name="Peng Y."/>
            <person name="Rokas A."/>
            <person name="Rosa C.A."/>
            <person name="Scheuner C."/>
            <person name="Sibirny A.A."/>
            <person name="Slot J.C."/>
            <person name="Stielow J.B."/>
            <person name="Sun H."/>
            <person name="Kurtzman C.P."/>
            <person name="Blackwell M."/>
            <person name="Grigoriev I.V."/>
            <person name="Jeffries T.W."/>
        </authorList>
    </citation>
    <scope>NUCLEOTIDE SEQUENCE [LARGE SCALE GENOMIC DNA]</scope>
    <source>
        <strain evidence="5">NRRL Y-2460</strain>
    </source>
</reference>
<dbReference type="GO" id="GO:0006506">
    <property type="term" value="P:GPI anchor biosynthetic process"/>
    <property type="evidence" value="ECO:0007669"/>
    <property type="project" value="UniProtKB-UniPathway"/>
</dbReference>
<dbReference type="UniPathway" id="UPA00196"/>
<keyword evidence="3" id="KW-1133">Transmembrane helix</keyword>
<dbReference type="InterPro" id="IPR003737">
    <property type="entry name" value="GlcNAc_PI_deacetylase-related"/>
</dbReference>
<feature type="non-terminal residue" evidence="4">
    <location>
        <position position="288"/>
    </location>
</feature>
<comment type="similarity">
    <text evidence="1">Belongs to the PIGL family.</text>
</comment>
<dbReference type="GO" id="GO:0005783">
    <property type="term" value="C:endoplasmic reticulum"/>
    <property type="evidence" value="ECO:0007669"/>
    <property type="project" value="TreeGrafter"/>
</dbReference>
<evidence type="ECO:0000256" key="2">
    <source>
        <dbReference type="ARBA" id="ARBA00012176"/>
    </source>
</evidence>
<keyword evidence="3" id="KW-0812">Transmembrane</keyword>
<gene>
    <name evidence="4" type="ORF">PACTADRAFT_50545</name>
</gene>
<sequence length="288" mass="33569">MVALIKKICHKLACKLPICYFAWILLSTVLPALLTRKNYDADYTKLSTITSSTNTGSGTGDGKFWLLDINERSIVAEPELMDSTIYVITAHPDDEVMFFSPSIIELTKFKYNNIVKLICFSNGNFMNLGNLREKELLKSNRILGINDTIIINDENRFKDDIKINWDKDEIYLELKKIIISEKNGKIGKNEKITLITFDEFGISNHPNHKSIYYATLKFSKENNLPMWNLKTWNFLIKYSFTALTNFQLLNRIYFKNLLKPFLNSQNWLPSFFLDIKQKQQNDSIWIFS</sequence>
<dbReference type="EC" id="3.5.1.89" evidence="2"/>
<dbReference type="AlphaFoldDB" id="A0A1E4TSF3"/>
<dbReference type="InterPro" id="IPR024078">
    <property type="entry name" value="LmbE-like_dom_sf"/>
</dbReference>
<dbReference type="OrthoDB" id="440160at2759"/>
<keyword evidence="5" id="KW-1185">Reference proteome</keyword>
<dbReference type="PANTHER" id="PTHR12993">
    <property type="entry name" value="N-ACETYLGLUCOSAMINYL-PHOSPHATIDYLINOSITOL DE-N-ACETYLASE-RELATED"/>
    <property type="match status" value="1"/>
</dbReference>
<protein>
    <recommendedName>
        <fullName evidence="2">N-acetylglucosaminylphosphatidylinositol deacetylase</fullName>
        <ecNumber evidence="2">3.5.1.89</ecNumber>
    </recommendedName>
</protein>
<accession>A0A1E4TSF3</accession>
<dbReference type="SUPFAM" id="SSF102588">
    <property type="entry name" value="LmbE-like"/>
    <property type="match status" value="1"/>
</dbReference>
<evidence type="ECO:0000313" key="5">
    <source>
        <dbReference type="Proteomes" id="UP000094236"/>
    </source>
</evidence>
<dbReference type="EMBL" id="KV454015">
    <property type="protein sequence ID" value="ODV94685.1"/>
    <property type="molecule type" value="Genomic_DNA"/>
</dbReference>
<keyword evidence="3" id="KW-0472">Membrane</keyword>
<dbReference type="GO" id="GO:0000225">
    <property type="term" value="F:N-acetylglucosaminylphosphatidylinositol deacetylase activity"/>
    <property type="evidence" value="ECO:0007669"/>
    <property type="project" value="UniProtKB-EC"/>
</dbReference>